<evidence type="ECO:0000256" key="2">
    <source>
        <dbReference type="ARBA" id="ARBA00007441"/>
    </source>
</evidence>
<accession>H1YCV8</accession>
<dbReference type="GO" id="GO:0008483">
    <property type="term" value="F:transaminase activity"/>
    <property type="evidence" value="ECO:0007669"/>
    <property type="project" value="UniProtKB-KW"/>
</dbReference>
<dbReference type="InterPro" id="IPR015422">
    <property type="entry name" value="PyrdxlP-dep_Trfase_small"/>
</dbReference>
<dbReference type="Pfam" id="PF00155">
    <property type="entry name" value="Aminotran_1_2"/>
    <property type="match status" value="1"/>
</dbReference>
<evidence type="ECO:0000259" key="6">
    <source>
        <dbReference type="Pfam" id="PF00155"/>
    </source>
</evidence>
<keyword evidence="8" id="KW-1185">Reference proteome</keyword>
<keyword evidence="5" id="KW-0663">Pyridoxal phosphate</keyword>
<evidence type="ECO:0000256" key="4">
    <source>
        <dbReference type="ARBA" id="ARBA00022679"/>
    </source>
</evidence>
<dbReference type="NCBIfam" id="NF005744">
    <property type="entry name" value="PRK07568.1"/>
    <property type="match status" value="1"/>
</dbReference>
<keyword evidence="3 7" id="KW-0032">Aminotransferase</keyword>
<dbReference type="RefSeq" id="WP_008504774.1">
    <property type="nucleotide sequence ID" value="NZ_CM001403.1"/>
</dbReference>
<dbReference type="InterPro" id="IPR050596">
    <property type="entry name" value="AspAT/PAT-like"/>
</dbReference>
<dbReference type="InterPro" id="IPR015421">
    <property type="entry name" value="PyrdxlP-dep_Trfase_major"/>
</dbReference>
<evidence type="ECO:0000313" key="7">
    <source>
        <dbReference type="EMBL" id="EHQ25129.1"/>
    </source>
</evidence>
<name>H1YCV8_9SPHI</name>
<gene>
    <name evidence="7" type="ORF">Mucpa_0954</name>
</gene>
<dbReference type="GO" id="GO:0006520">
    <property type="term" value="P:amino acid metabolic process"/>
    <property type="evidence" value="ECO:0007669"/>
    <property type="project" value="InterPro"/>
</dbReference>
<dbReference type="PANTHER" id="PTHR46383">
    <property type="entry name" value="ASPARTATE AMINOTRANSFERASE"/>
    <property type="match status" value="1"/>
</dbReference>
<evidence type="ECO:0000256" key="3">
    <source>
        <dbReference type="ARBA" id="ARBA00022576"/>
    </source>
</evidence>
<dbReference type="EMBL" id="CM001403">
    <property type="protein sequence ID" value="EHQ25129.1"/>
    <property type="molecule type" value="Genomic_DNA"/>
</dbReference>
<dbReference type="Gene3D" id="3.40.640.10">
    <property type="entry name" value="Type I PLP-dependent aspartate aminotransferase-like (Major domain)"/>
    <property type="match status" value="1"/>
</dbReference>
<reference evidence="7" key="1">
    <citation type="submission" date="2011-09" db="EMBL/GenBank/DDBJ databases">
        <title>The permanent draft genome of Mucilaginibacter paludis DSM 18603.</title>
        <authorList>
            <consortium name="US DOE Joint Genome Institute (JGI-PGF)"/>
            <person name="Lucas S."/>
            <person name="Han J."/>
            <person name="Lapidus A."/>
            <person name="Bruce D."/>
            <person name="Goodwin L."/>
            <person name="Pitluck S."/>
            <person name="Peters L."/>
            <person name="Kyrpides N."/>
            <person name="Mavromatis K."/>
            <person name="Ivanova N."/>
            <person name="Mikhailova N."/>
            <person name="Held B."/>
            <person name="Detter J.C."/>
            <person name="Tapia R."/>
            <person name="Han C."/>
            <person name="Land M."/>
            <person name="Hauser L."/>
            <person name="Markowitz V."/>
            <person name="Cheng J.-F."/>
            <person name="Hugenholtz P."/>
            <person name="Woyke T."/>
            <person name="Wu D."/>
            <person name="Tindall B."/>
            <person name="Brambilla E."/>
            <person name="Klenk H.-P."/>
            <person name="Eisen J.A."/>
        </authorList>
    </citation>
    <scope>NUCLEOTIDE SEQUENCE [LARGE SCALE GENOMIC DNA]</scope>
    <source>
        <strain evidence="7">DSM 18603</strain>
    </source>
</reference>
<dbReference type="AlphaFoldDB" id="H1YCV8"/>
<comment type="cofactor">
    <cofactor evidence="1">
        <name>pyridoxal 5'-phosphate</name>
        <dbReference type="ChEBI" id="CHEBI:597326"/>
    </cofactor>
</comment>
<sequence>MPSISTKGLEMPASPIRKLTPFADKAKQQGKKVYHLNIGQPDIETPEVMLNAIKNIDFKVWAYTASEGTLSYRTKLTSYYNKLGYNITPDDIIVTTGGSEAIIITMLTCLNPGDEVIIPEPFYANYNGFACQSDVVVKPILSYIENGFALPAISEFEKLITDKTKGIMICNPNNPTGYLYSPEELEALKELALKYDLYLFSDEAYREFCYDGRTFTSPMHLDGLDEHVVVLDTVSKRYSACGARLGCMITKNKAIIASALKFAQARLSPGMVEQIAGEAAVDTPDEYFEKVNKEYTHRRDVLVQALNKMDGVFCPNPGGAFYVVATLPIDNADKFCQWILEEFEYHNQTVMMAPATGFYSTPGAGTNQVRMAYVLNADDLQKAMTCLEQALLVYPGRVALIPETESAKLNQGQ</sequence>
<dbReference type="PANTHER" id="PTHR46383:SF2">
    <property type="entry name" value="AMINOTRANSFERASE"/>
    <property type="match status" value="1"/>
</dbReference>
<dbReference type="SUPFAM" id="SSF53383">
    <property type="entry name" value="PLP-dependent transferases"/>
    <property type="match status" value="1"/>
</dbReference>
<dbReference type="OrthoDB" id="9802328at2"/>
<keyword evidence="4" id="KW-0808">Transferase</keyword>
<proteinExistence type="inferred from homology"/>
<evidence type="ECO:0000313" key="8">
    <source>
        <dbReference type="Proteomes" id="UP000002774"/>
    </source>
</evidence>
<dbReference type="GO" id="GO:0030170">
    <property type="term" value="F:pyridoxal phosphate binding"/>
    <property type="evidence" value="ECO:0007669"/>
    <property type="project" value="InterPro"/>
</dbReference>
<organism evidence="7 8">
    <name type="scientific">Mucilaginibacter paludis DSM 18603</name>
    <dbReference type="NCBI Taxonomy" id="714943"/>
    <lineage>
        <taxon>Bacteria</taxon>
        <taxon>Pseudomonadati</taxon>
        <taxon>Bacteroidota</taxon>
        <taxon>Sphingobacteriia</taxon>
        <taxon>Sphingobacteriales</taxon>
        <taxon>Sphingobacteriaceae</taxon>
        <taxon>Mucilaginibacter</taxon>
    </lineage>
</organism>
<dbReference type="Gene3D" id="3.90.1150.10">
    <property type="entry name" value="Aspartate Aminotransferase, domain 1"/>
    <property type="match status" value="1"/>
</dbReference>
<evidence type="ECO:0000256" key="5">
    <source>
        <dbReference type="ARBA" id="ARBA00022898"/>
    </source>
</evidence>
<dbReference type="Proteomes" id="UP000002774">
    <property type="component" value="Chromosome"/>
</dbReference>
<dbReference type="eggNOG" id="COG0436">
    <property type="taxonomic scope" value="Bacteria"/>
</dbReference>
<dbReference type="InterPro" id="IPR004839">
    <property type="entry name" value="Aminotransferase_I/II_large"/>
</dbReference>
<dbReference type="STRING" id="714943.Mucpa_0954"/>
<evidence type="ECO:0000256" key="1">
    <source>
        <dbReference type="ARBA" id="ARBA00001933"/>
    </source>
</evidence>
<comment type="similarity">
    <text evidence="2">Belongs to the class-I pyridoxal-phosphate-dependent aminotransferase family.</text>
</comment>
<dbReference type="HOGENOM" id="CLU_017584_4_3_10"/>
<protein>
    <submittedName>
        <fullName evidence="7">Aminotransferase class I and II</fullName>
    </submittedName>
</protein>
<dbReference type="InterPro" id="IPR015424">
    <property type="entry name" value="PyrdxlP-dep_Trfase"/>
</dbReference>
<dbReference type="CDD" id="cd00609">
    <property type="entry name" value="AAT_like"/>
    <property type="match status" value="1"/>
</dbReference>
<feature type="domain" description="Aminotransferase class I/classII large" evidence="6">
    <location>
        <begin position="32"/>
        <end position="382"/>
    </location>
</feature>